<protein>
    <recommendedName>
        <fullName evidence="1">DUF5615 domain-containing protein</fullName>
    </recommendedName>
</protein>
<evidence type="ECO:0000313" key="3">
    <source>
        <dbReference type="Proteomes" id="UP000462014"/>
    </source>
</evidence>
<gene>
    <name evidence="2" type="ORF">GO621_00440</name>
</gene>
<feature type="domain" description="DUF5615" evidence="1">
    <location>
        <begin position="1"/>
        <end position="106"/>
    </location>
</feature>
<evidence type="ECO:0000313" key="2">
    <source>
        <dbReference type="EMBL" id="MVN20000.1"/>
    </source>
</evidence>
<name>A0A7K1SSC3_9SPHI</name>
<dbReference type="AlphaFoldDB" id="A0A7K1SSC3"/>
<reference evidence="2 3" key="1">
    <citation type="submission" date="2019-12" db="EMBL/GenBank/DDBJ databases">
        <title>Mucilaginibacter sp. HMF7410 genome sequencing and assembly.</title>
        <authorList>
            <person name="Kang H."/>
            <person name="Cha I."/>
            <person name="Kim H."/>
            <person name="Joh K."/>
        </authorList>
    </citation>
    <scope>NUCLEOTIDE SEQUENCE [LARGE SCALE GENOMIC DNA]</scope>
    <source>
        <strain evidence="2 3">HMF7410</strain>
    </source>
</reference>
<dbReference type="InterPro" id="IPR041049">
    <property type="entry name" value="DUF5615"/>
</dbReference>
<dbReference type="RefSeq" id="WP_157562818.1">
    <property type="nucleotide sequence ID" value="NZ_WPIK01000001.1"/>
</dbReference>
<dbReference type="EMBL" id="WPIK01000001">
    <property type="protein sequence ID" value="MVN20000.1"/>
    <property type="molecule type" value="Genomic_DNA"/>
</dbReference>
<evidence type="ECO:0000259" key="1">
    <source>
        <dbReference type="Pfam" id="PF18480"/>
    </source>
</evidence>
<organism evidence="2 3">
    <name type="scientific">Mucilaginibacter arboris</name>
    <dbReference type="NCBI Taxonomy" id="2682090"/>
    <lineage>
        <taxon>Bacteria</taxon>
        <taxon>Pseudomonadati</taxon>
        <taxon>Bacteroidota</taxon>
        <taxon>Sphingobacteriia</taxon>
        <taxon>Sphingobacteriales</taxon>
        <taxon>Sphingobacteriaceae</taxon>
        <taxon>Mucilaginibacter</taxon>
    </lineage>
</organism>
<keyword evidence="3" id="KW-1185">Reference proteome</keyword>
<accession>A0A7K1SSC3</accession>
<sequence>MNFLVDVHLPISLSKFLSKQQNCSAIHVNQILQKWHTPDADICKYADENNIAVITKDQDFKNSHFINKTPKKIIRIALGNISNNDLILLFAKHLPILIELSSIKKVFYIEINAERIIIID</sequence>
<comment type="caution">
    <text evidence="2">The sequence shown here is derived from an EMBL/GenBank/DDBJ whole genome shotgun (WGS) entry which is preliminary data.</text>
</comment>
<dbReference type="Proteomes" id="UP000462014">
    <property type="component" value="Unassembled WGS sequence"/>
</dbReference>
<dbReference type="Pfam" id="PF18480">
    <property type="entry name" value="DUF5615"/>
    <property type="match status" value="1"/>
</dbReference>
<proteinExistence type="predicted"/>